<dbReference type="GO" id="GO:0044325">
    <property type="term" value="F:transmembrane transporter binding"/>
    <property type="evidence" value="ECO:0007669"/>
    <property type="project" value="TreeGrafter"/>
</dbReference>
<organism evidence="7 8">
    <name type="scientific">Albula glossodonta</name>
    <name type="common">roundjaw bonefish</name>
    <dbReference type="NCBI Taxonomy" id="121402"/>
    <lineage>
        <taxon>Eukaryota</taxon>
        <taxon>Metazoa</taxon>
        <taxon>Chordata</taxon>
        <taxon>Craniata</taxon>
        <taxon>Vertebrata</taxon>
        <taxon>Euteleostomi</taxon>
        <taxon>Actinopterygii</taxon>
        <taxon>Neopterygii</taxon>
        <taxon>Teleostei</taxon>
        <taxon>Albuliformes</taxon>
        <taxon>Albulidae</taxon>
        <taxon>Albula</taxon>
    </lineage>
</organism>
<evidence type="ECO:0000313" key="7">
    <source>
        <dbReference type="EMBL" id="KAG9348873.1"/>
    </source>
</evidence>
<dbReference type="GO" id="GO:0015459">
    <property type="term" value="F:potassium channel regulator activity"/>
    <property type="evidence" value="ECO:0007669"/>
    <property type="project" value="TreeGrafter"/>
</dbReference>
<dbReference type="GO" id="GO:0005251">
    <property type="term" value="F:delayed rectifier potassium channel activity"/>
    <property type="evidence" value="ECO:0007669"/>
    <property type="project" value="TreeGrafter"/>
</dbReference>
<dbReference type="OrthoDB" id="8772344at2759"/>
<dbReference type="AlphaFoldDB" id="A0A8T2P5T9"/>
<feature type="transmembrane region" description="Helical" evidence="6">
    <location>
        <begin position="49"/>
        <end position="72"/>
    </location>
</feature>
<keyword evidence="3 6" id="KW-0812">Transmembrane</keyword>
<evidence type="ECO:0000256" key="6">
    <source>
        <dbReference type="SAM" id="Phobius"/>
    </source>
</evidence>
<proteinExistence type="inferred from homology"/>
<comment type="subcellular location">
    <subcellularLocation>
        <location evidence="1">Membrane</location>
        <topology evidence="1">Single-pass membrane protein</topology>
    </subcellularLocation>
</comment>
<dbReference type="PRINTS" id="PR00168">
    <property type="entry name" value="KCNECHANNEL"/>
</dbReference>
<dbReference type="Pfam" id="PF02060">
    <property type="entry name" value="ISK_Channel"/>
    <property type="match status" value="1"/>
</dbReference>
<evidence type="ECO:0000256" key="2">
    <source>
        <dbReference type="ARBA" id="ARBA00005688"/>
    </source>
</evidence>
<comment type="similarity">
    <text evidence="2">Belongs to the potassium channel KCNE family.</text>
</comment>
<dbReference type="GO" id="GO:0086091">
    <property type="term" value="P:regulation of heart rate by cardiac conduction"/>
    <property type="evidence" value="ECO:0007669"/>
    <property type="project" value="TreeGrafter"/>
</dbReference>
<keyword evidence="5 6" id="KW-0472">Membrane</keyword>
<evidence type="ECO:0000256" key="1">
    <source>
        <dbReference type="ARBA" id="ARBA00004167"/>
    </source>
</evidence>
<dbReference type="GO" id="GO:0060307">
    <property type="term" value="P:regulation of ventricular cardiac muscle cell membrane repolarization"/>
    <property type="evidence" value="ECO:0007669"/>
    <property type="project" value="TreeGrafter"/>
</dbReference>
<evidence type="ECO:0000256" key="5">
    <source>
        <dbReference type="ARBA" id="ARBA00023136"/>
    </source>
</evidence>
<dbReference type="PANTHER" id="PTHR15282:SF10">
    <property type="entry name" value="POTASSIUM VOLTAGE-GATED CHANNEL SUBFAMILY E MEMBER 1"/>
    <property type="match status" value="1"/>
</dbReference>
<protein>
    <submittedName>
        <fullName evidence="7">Uncharacterized protein</fullName>
    </submittedName>
</protein>
<dbReference type="InterPro" id="IPR000369">
    <property type="entry name" value="K_chnl_KCNE"/>
</dbReference>
<dbReference type="EMBL" id="JAFBMS010000010">
    <property type="protein sequence ID" value="KAG9348873.1"/>
    <property type="molecule type" value="Genomic_DNA"/>
</dbReference>
<dbReference type="GO" id="GO:1902282">
    <property type="term" value="F:voltage-gated potassium channel activity involved in ventricular cardiac muscle cell action potential repolarization"/>
    <property type="evidence" value="ECO:0007669"/>
    <property type="project" value="TreeGrafter"/>
</dbReference>
<reference evidence="7" key="1">
    <citation type="thesis" date="2021" institute="BYU ScholarsArchive" country="Provo, UT, USA">
        <title>Applications of and Algorithms for Genome Assembly and Genomic Analyses with an Emphasis on Marine Teleosts.</title>
        <authorList>
            <person name="Pickett B.D."/>
        </authorList>
    </citation>
    <scope>NUCLEOTIDE SEQUENCE</scope>
    <source>
        <strain evidence="7">HI-2016</strain>
    </source>
</reference>
<accession>A0A8T2P5T9</accession>
<evidence type="ECO:0000256" key="4">
    <source>
        <dbReference type="ARBA" id="ARBA00022989"/>
    </source>
</evidence>
<keyword evidence="4 6" id="KW-1133">Transmembrane helix</keyword>
<comment type="caution">
    <text evidence="7">The sequence shown here is derived from an EMBL/GenBank/DDBJ whole genome shotgun (WGS) entry which is preliminary data.</text>
</comment>
<evidence type="ECO:0000313" key="8">
    <source>
        <dbReference type="Proteomes" id="UP000824540"/>
    </source>
</evidence>
<dbReference type="GO" id="GO:0008076">
    <property type="term" value="C:voltage-gated potassium channel complex"/>
    <property type="evidence" value="ECO:0007669"/>
    <property type="project" value="TreeGrafter"/>
</dbReference>
<name>A0A8T2P5T9_9TELE</name>
<dbReference type="GO" id="GO:0097623">
    <property type="term" value="P:potassium ion export across plasma membrane"/>
    <property type="evidence" value="ECO:0007669"/>
    <property type="project" value="TreeGrafter"/>
</dbReference>
<dbReference type="PANTHER" id="PTHR15282">
    <property type="entry name" value="POTASSIUM VOLTAGE-GATED CHANNEL SUBFAMILY E MEMBER 1, 3"/>
    <property type="match status" value="1"/>
</dbReference>
<gene>
    <name evidence="7" type="ORF">JZ751_029190</name>
</gene>
<sequence>MLQGNSTDLQELLAAWLKHCLNGTSGVPLVTDTQSQPLLLHQNQNQGQALVYILFMVGFFSFFTFGIMFSYIRSRKMENSQDPYHQYIARDWTRALVPPPSVVLSKVIGGAALGHTKDKKEPVVIANSAALAKLPD</sequence>
<keyword evidence="8" id="KW-1185">Reference proteome</keyword>
<dbReference type="Proteomes" id="UP000824540">
    <property type="component" value="Unassembled WGS sequence"/>
</dbReference>
<evidence type="ECO:0000256" key="3">
    <source>
        <dbReference type="ARBA" id="ARBA00022692"/>
    </source>
</evidence>